<evidence type="ECO:0000313" key="9">
    <source>
        <dbReference type="Proteomes" id="UP000028653"/>
    </source>
</evidence>
<keyword evidence="5 6" id="KW-0472">Membrane</keyword>
<feature type="transmembrane region" description="Helical" evidence="6">
    <location>
        <begin position="5"/>
        <end position="25"/>
    </location>
</feature>
<dbReference type="Pfam" id="PF00884">
    <property type="entry name" value="Sulfatase"/>
    <property type="match status" value="1"/>
</dbReference>
<sequence>MNMRYFSNLFPLVIVFILSGVLVSLSGRLDLLFWIYLESSIIYFFILSSNLKFKGVIWFTYNALLGVQVASVYSSGYYILPLTLSNASEYSALGINAIAKLSFIVFAFVFSSLFIRMVKSKPRKKSIKILGASIIAVIIIMLPVPLHAIANTISSYYSQITYKPDYNYPEYAKKYLKASVWNEGPITSLLNKDTKNVIVIFTEGMSSSIIDKVNNQQLNITPNIDALYDSSIVFENYYNHTAATFRGLRGQLTSAYQYKDGNNSQQDGFAQISNEKVTSIYQKRLVSLPEILNRYGYRTYFLASTEKHSTLNTMLKSMSFTQVYGMGDFDGYQDDRMTDKQTFAALRKLLLDQKQQPFFIGVYPSGTHHGRDSPDLKYNDGKNPYYNKFFNYDAQLGNFINFFDKSGFYKNTLLIITSDHSTFPTPEFKKSFGINADYFVDQIPLILHGANITHQKIDAHAYNSLSLTPTILQLLGVNNEPNYFLGCSLLDKYCSSQFSNMSAVGDSYYQTSSGKYPEYNVKELPENLYIKEFYNISG</sequence>
<evidence type="ECO:0000259" key="7">
    <source>
        <dbReference type="Pfam" id="PF00884"/>
    </source>
</evidence>
<feature type="transmembrane region" description="Helical" evidence="6">
    <location>
        <begin position="59"/>
        <end position="80"/>
    </location>
</feature>
<dbReference type="EMBL" id="JMPI01000033">
    <property type="protein sequence ID" value="KFC81096.1"/>
    <property type="molecule type" value="Genomic_DNA"/>
</dbReference>
<proteinExistence type="predicted"/>
<dbReference type="InterPro" id="IPR017850">
    <property type="entry name" value="Alkaline_phosphatase_core_sf"/>
</dbReference>
<keyword evidence="3 6" id="KW-0812">Transmembrane</keyword>
<feature type="transmembrane region" description="Helical" evidence="6">
    <location>
        <begin position="31"/>
        <end position="47"/>
    </location>
</feature>
<dbReference type="Gene3D" id="3.40.720.10">
    <property type="entry name" value="Alkaline Phosphatase, subunit A"/>
    <property type="match status" value="1"/>
</dbReference>
<dbReference type="GO" id="GO:0005886">
    <property type="term" value="C:plasma membrane"/>
    <property type="evidence" value="ECO:0007669"/>
    <property type="project" value="UniProtKB-SubCell"/>
</dbReference>
<dbReference type="InterPro" id="IPR050448">
    <property type="entry name" value="OpgB/LTA_synthase_biosynth"/>
</dbReference>
<dbReference type="PANTHER" id="PTHR47371">
    <property type="entry name" value="LIPOTEICHOIC ACID SYNTHASE"/>
    <property type="match status" value="1"/>
</dbReference>
<evidence type="ECO:0000256" key="6">
    <source>
        <dbReference type="SAM" id="Phobius"/>
    </source>
</evidence>
<dbReference type="AlphaFoldDB" id="A0A085GBK1"/>
<feature type="transmembrane region" description="Helical" evidence="6">
    <location>
        <begin position="92"/>
        <end position="115"/>
    </location>
</feature>
<keyword evidence="8" id="KW-0808">Transferase</keyword>
<dbReference type="Proteomes" id="UP000028653">
    <property type="component" value="Unassembled WGS sequence"/>
</dbReference>
<keyword evidence="8" id="KW-0378">Hydrolase</keyword>
<dbReference type="GO" id="GO:0008960">
    <property type="term" value="F:phosphatidylglycerol-membrane-oligosaccharide glycerophosphotransferase activity"/>
    <property type="evidence" value="ECO:0007669"/>
    <property type="project" value="UniProtKB-EC"/>
</dbReference>
<dbReference type="EC" id="2.7.8.20" evidence="8"/>
<accession>A0A085GBK1</accession>
<protein>
    <submittedName>
        <fullName evidence="8">Phosphoglycerol transferase I</fullName>
        <ecNumber evidence="8">2.7.8.20</ecNumber>
        <ecNumber evidence="8">3.1.6.-</ecNumber>
    </submittedName>
</protein>
<evidence type="ECO:0000256" key="4">
    <source>
        <dbReference type="ARBA" id="ARBA00022989"/>
    </source>
</evidence>
<dbReference type="STRING" id="1006004.GBAG_2594"/>
<evidence type="ECO:0000313" key="8">
    <source>
        <dbReference type="EMBL" id="KFC81096.1"/>
    </source>
</evidence>
<gene>
    <name evidence="8" type="ORF">GBAG_2594</name>
</gene>
<comment type="caution">
    <text evidence="8">The sequence shown here is derived from an EMBL/GenBank/DDBJ whole genome shotgun (WGS) entry which is preliminary data.</text>
</comment>
<dbReference type="GO" id="GO:0016787">
    <property type="term" value="F:hydrolase activity"/>
    <property type="evidence" value="ECO:0007669"/>
    <property type="project" value="UniProtKB-KW"/>
</dbReference>
<organism evidence="8 9">
    <name type="scientific">Buttiauxella agrestis ATCC 33320</name>
    <dbReference type="NCBI Taxonomy" id="1006004"/>
    <lineage>
        <taxon>Bacteria</taxon>
        <taxon>Pseudomonadati</taxon>
        <taxon>Pseudomonadota</taxon>
        <taxon>Gammaproteobacteria</taxon>
        <taxon>Enterobacterales</taxon>
        <taxon>Enterobacteriaceae</taxon>
        <taxon>Buttiauxella</taxon>
    </lineage>
</organism>
<name>A0A085GBK1_9ENTR</name>
<dbReference type="CDD" id="cd16015">
    <property type="entry name" value="LTA_synthase"/>
    <property type="match status" value="1"/>
</dbReference>
<keyword evidence="2" id="KW-1003">Cell membrane</keyword>
<feature type="domain" description="Sulfatase N-terminal" evidence="7">
    <location>
        <begin position="195"/>
        <end position="477"/>
    </location>
</feature>
<evidence type="ECO:0000256" key="3">
    <source>
        <dbReference type="ARBA" id="ARBA00022692"/>
    </source>
</evidence>
<evidence type="ECO:0000256" key="1">
    <source>
        <dbReference type="ARBA" id="ARBA00004651"/>
    </source>
</evidence>
<keyword evidence="9" id="KW-1185">Reference proteome</keyword>
<evidence type="ECO:0000256" key="2">
    <source>
        <dbReference type="ARBA" id="ARBA00022475"/>
    </source>
</evidence>
<feature type="transmembrane region" description="Helical" evidence="6">
    <location>
        <begin position="127"/>
        <end position="150"/>
    </location>
</feature>
<comment type="subcellular location">
    <subcellularLocation>
        <location evidence="1">Cell membrane</location>
        <topology evidence="1">Multi-pass membrane protein</topology>
    </subcellularLocation>
</comment>
<keyword evidence="4 6" id="KW-1133">Transmembrane helix</keyword>
<dbReference type="PANTHER" id="PTHR47371:SF3">
    <property type="entry name" value="PHOSPHOGLYCEROL TRANSFERASE I"/>
    <property type="match status" value="1"/>
</dbReference>
<dbReference type="eggNOG" id="COG1368">
    <property type="taxonomic scope" value="Bacteria"/>
</dbReference>
<evidence type="ECO:0000256" key="5">
    <source>
        <dbReference type="ARBA" id="ARBA00023136"/>
    </source>
</evidence>
<dbReference type="InterPro" id="IPR000917">
    <property type="entry name" value="Sulfatase_N"/>
</dbReference>
<reference evidence="8 9" key="1">
    <citation type="submission" date="2014-05" db="EMBL/GenBank/DDBJ databases">
        <title>ATOL: Assembling a taxonomically balanced genome-scale reconstruction of the evolutionary history of the Enterobacteriaceae.</title>
        <authorList>
            <person name="Plunkett G.III."/>
            <person name="Neeno-Eckwall E.C."/>
            <person name="Glasner J.D."/>
            <person name="Perna N.T."/>
        </authorList>
    </citation>
    <scope>NUCLEOTIDE SEQUENCE [LARGE SCALE GENOMIC DNA]</scope>
    <source>
        <strain evidence="8 9">ATCC 33320</strain>
    </source>
</reference>
<dbReference type="SUPFAM" id="SSF53649">
    <property type="entry name" value="Alkaline phosphatase-like"/>
    <property type="match status" value="1"/>
</dbReference>
<dbReference type="EC" id="3.1.6.-" evidence="8"/>